<dbReference type="OrthoDB" id="10631680at2759"/>
<dbReference type="AlphaFoldDB" id="A0A836KQD5"/>
<dbReference type="KEGG" id="lenr:94172690"/>
<organism evidence="1 2">
    <name type="scientific">Leishmania enriettii</name>
    <dbReference type="NCBI Taxonomy" id="5663"/>
    <lineage>
        <taxon>Eukaryota</taxon>
        <taxon>Discoba</taxon>
        <taxon>Euglenozoa</taxon>
        <taxon>Kinetoplastea</taxon>
        <taxon>Metakinetoplastina</taxon>
        <taxon>Trypanosomatida</taxon>
        <taxon>Trypanosomatidae</taxon>
        <taxon>Leishmaniinae</taxon>
        <taxon>Leishmania</taxon>
    </lineage>
</organism>
<comment type="caution">
    <text evidence="1">The sequence shown here is derived from an EMBL/GenBank/DDBJ whole genome shotgun (WGS) entry which is preliminary data.</text>
</comment>
<keyword evidence="2" id="KW-1185">Reference proteome</keyword>
<evidence type="ECO:0000313" key="1">
    <source>
        <dbReference type="EMBL" id="KAG5478910.1"/>
    </source>
</evidence>
<accession>A0A836KQD5</accession>
<dbReference type="Proteomes" id="UP000674179">
    <property type="component" value="Chromosome 23"/>
</dbReference>
<dbReference type="RefSeq" id="XP_067692968.1">
    <property type="nucleotide sequence ID" value="XM_067837180.1"/>
</dbReference>
<dbReference type="GeneID" id="94172690"/>
<gene>
    <name evidence="1" type="ORF">CUR178_05491</name>
</gene>
<reference evidence="1 2" key="1">
    <citation type="submission" date="2021-02" db="EMBL/GenBank/DDBJ databases">
        <title>Leishmania (Mundinia) enrietti genome sequencing and assembly.</title>
        <authorList>
            <person name="Almutairi H."/>
            <person name="Gatherer D."/>
        </authorList>
    </citation>
    <scope>NUCLEOTIDE SEQUENCE [LARGE SCALE GENOMIC DNA]</scope>
    <source>
        <strain evidence="1">CUR178</strain>
    </source>
</reference>
<proteinExistence type="predicted"/>
<protein>
    <submittedName>
        <fullName evidence="1">Uncharacterized protein</fullName>
    </submittedName>
</protein>
<dbReference type="EMBL" id="JAFHKP010000023">
    <property type="protein sequence ID" value="KAG5478910.1"/>
    <property type="molecule type" value="Genomic_DNA"/>
</dbReference>
<sequence length="314" mass="33409">MAAGSGVPHAYPKGVSASHAEQLFTTARLETPPPSTVFAVAVEASIVKNSGVSTVVVPHADRTHAPPDVAPRLGLSIFTSPFRANVDPSPLPASGAALAAARAPMPPHSPQRIPTRCAAATALALRRRKEDVCAQRQRRLCHEVRCRVYVKAHEARMRLLFGLTSANGDAAVAARLDALAQGCAATASAPPKAVHGMESIIAGAEAYLQSLDSSKSEEQAKVLRVISSMDTALLHQLASAYMHGPPLAFFYQVVYVPISTSTPLVFRQTTSMIASLRAGPRYWRRLSLMLPSASRPSQVSCSRINRRVCGGFSD</sequence>
<name>A0A836KQD5_LEIEN</name>
<evidence type="ECO:0000313" key="2">
    <source>
        <dbReference type="Proteomes" id="UP000674179"/>
    </source>
</evidence>